<keyword evidence="2 9" id="KW-0963">Cytoplasm</keyword>
<evidence type="ECO:0000256" key="2">
    <source>
        <dbReference type="ARBA" id="ARBA00022490"/>
    </source>
</evidence>
<comment type="similarity">
    <text evidence="1 9">Belongs to the thiolase-like superfamily. FabH family.</text>
</comment>
<dbReference type="EMBL" id="JNFQ01000006">
    <property type="protein sequence ID" value="KFG71628.1"/>
    <property type="molecule type" value="Genomic_DNA"/>
</dbReference>
<keyword evidence="9" id="KW-0511">Multifunctional enzyme</keyword>
<feature type="region of interest" description="ACP-binding" evidence="9">
    <location>
        <begin position="259"/>
        <end position="263"/>
    </location>
</feature>
<evidence type="ECO:0000256" key="1">
    <source>
        <dbReference type="ARBA" id="ARBA00008642"/>
    </source>
</evidence>
<feature type="active site" evidence="9">
    <location>
        <position position="116"/>
    </location>
</feature>
<comment type="domain">
    <text evidence="9">The last Arg residue of the ACP-binding site is essential for the weak association between ACP/AcpP and FabH.</text>
</comment>
<evidence type="ECO:0000256" key="7">
    <source>
        <dbReference type="ARBA" id="ARBA00023160"/>
    </source>
</evidence>
<reference evidence="12 13" key="1">
    <citation type="submission" date="2014-05" db="EMBL/GenBank/DDBJ databases">
        <title>Complete genome sequence of the Streptomyces mutabilis TRM45540.</title>
        <authorList>
            <person name="Luo X."/>
            <person name="Zhang L."/>
        </authorList>
    </citation>
    <scope>NUCLEOTIDE SEQUENCE [LARGE SCALE GENOMIC DNA]</scope>
    <source>
        <strain evidence="12 13">TRM45540</strain>
    </source>
</reference>
<dbReference type="GO" id="GO:0044550">
    <property type="term" value="P:secondary metabolite biosynthetic process"/>
    <property type="evidence" value="ECO:0007669"/>
    <property type="project" value="TreeGrafter"/>
</dbReference>
<accession>A0A086MRW0</accession>
<comment type="subcellular location">
    <subcellularLocation>
        <location evidence="9">Cytoplasm</location>
    </subcellularLocation>
</comment>
<keyword evidence="13" id="KW-1185">Reference proteome</keyword>
<dbReference type="HAMAP" id="MF_01815">
    <property type="entry name" value="FabH"/>
    <property type="match status" value="1"/>
</dbReference>
<dbReference type="NCBIfam" id="TIGR00747">
    <property type="entry name" value="fabH"/>
    <property type="match status" value="1"/>
</dbReference>
<dbReference type="Proteomes" id="UP000029095">
    <property type="component" value="Unassembled WGS sequence"/>
</dbReference>
<name>A0A086MRW0_9ACTN</name>
<comment type="pathway">
    <text evidence="9">Lipid metabolism; fatty acid biosynthesis.</text>
</comment>
<dbReference type="InterPro" id="IPR016039">
    <property type="entry name" value="Thiolase-like"/>
</dbReference>
<evidence type="ECO:0000259" key="10">
    <source>
        <dbReference type="Pfam" id="PF08541"/>
    </source>
</evidence>
<feature type="domain" description="Beta-ketoacyl-[acyl-carrier-protein] synthase III C-terminal" evidence="10">
    <location>
        <begin position="243"/>
        <end position="331"/>
    </location>
</feature>
<dbReference type="PANTHER" id="PTHR34069">
    <property type="entry name" value="3-OXOACYL-[ACYL-CARRIER-PROTEIN] SYNTHASE 3"/>
    <property type="match status" value="1"/>
</dbReference>
<dbReference type="Pfam" id="PF08545">
    <property type="entry name" value="ACP_syn_III"/>
    <property type="match status" value="1"/>
</dbReference>
<dbReference type="RefSeq" id="WP_043385090.1">
    <property type="nucleotide sequence ID" value="NZ_KN039949.1"/>
</dbReference>
<evidence type="ECO:0000256" key="9">
    <source>
        <dbReference type="HAMAP-Rule" id="MF_01815"/>
    </source>
</evidence>
<feature type="active site" evidence="9">
    <location>
        <position position="288"/>
    </location>
</feature>
<keyword evidence="8 9" id="KW-0012">Acyltransferase</keyword>
<dbReference type="GO" id="GO:0004315">
    <property type="term" value="F:3-oxoacyl-[acyl-carrier-protein] synthase activity"/>
    <property type="evidence" value="ECO:0007669"/>
    <property type="project" value="InterPro"/>
</dbReference>
<keyword evidence="7 9" id="KW-0275">Fatty acid biosynthesis</keyword>
<comment type="catalytic activity">
    <reaction evidence="9">
        <text>malonyl-[ACP] + acetyl-CoA + H(+) = 3-oxobutanoyl-[ACP] + CO2 + CoA</text>
        <dbReference type="Rhea" id="RHEA:12080"/>
        <dbReference type="Rhea" id="RHEA-COMP:9623"/>
        <dbReference type="Rhea" id="RHEA-COMP:9625"/>
        <dbReference type="ChEBI" id="CHEBI:15378"/>
        <dbReference type="ChEBI" id="CHEBI:16526"/>
        <dbReference type="ChEBI" id="CHEBI:57287"/>
        <dbReference type="ChEBI" id="CHEBI:57288"/>
        <dbReference type="ChEBI" id="CHEBI:78449"/>
        <dbReference type="ChEBI" id="CHEBI:78450"/>
        <dbReference type="EC" id="2.3.1.180"/>
    </reaction>
</comment>
<keyword evidence="4 9" id="KW-0808">Transferase</keyword>
<keyword evidence="5 9" id="KW-0276">Fatty acid metabolism</keyword>
<keyword evidence="3 9" id="KW-0444">Lipid biosynthesis</keyword>
<dbReference type="SUPFAM" id="SSF53901">
    <property type="entry name" value="Thiolase-like"/>
    <property type="match status" value="1"/>
</dbReference>
<keyword evidence="6 9" id="KW-0443">Lipid metabolism</keyword>
<dbReference type="HOGENOM" id="CLU_039592_4_0_11"/>
<dbReference type="AlphaFoldDB" id="A0A086MRW0"/>
<evidence type="ECO:0000313" key="12">
    <source>
        <dbReference type="EMBL" id="KFG71628.1"/>
    </source>
</evidence>
<evidence type="ECO:0000256" key="6">
    <source>
        <dbReference type="ARBA" id="ARBA00023098"/>
    </source>
</evidence>
<dbReference type="InterPro" id="IPR004655">
    <property type="entry name" value="FabH"/>
</dbReference>
<evidence type="ECO:0000313" key="13">
    <source>
        <dbReference type="Proteomes" id="UP000029095"/>
    </source>
</evidence>
<evidence type="ECO:0000256" key="3">
    <source>
        <dbReference type="ARBA" id="ARBA00022516"/>
    </source>
</evidence>
<dbReference type="NCBIfam" id="NF006829">
    <property type="entry name" value="PRK09352.1"/>
    <property type="match status" value="1"/>
</dbReference>
<dbReference type="Gene3D" id="3.40.47.10">
    <property type="match status" value="1"/>
</dbReference>
<dbReference type="EC" id="2.3.1.180" evidence="9"/>
<dbReference type="GO" id="GO:0005737">
    <property type="term" value="C:cytoplasm"/>
    <property type="evidence" value="ECO:0007669"/>
    <property type="project" value="UniProtKB-SubCell"/>
</dbReference>
<dbReference type="PANTHER" id="PTHR34069:SF2">
    <property type="entry name" value="BETA-KETOACYL-[ACYL-CARRIER-PROTEIN] SYNTHASE III"/>
    <property type="match status" value="1"/>
</dbReference>
<dbReference type="Pfam" id="PF08541">
    <property type="entry name" value="ACP_syn_III_C"/>
    <property type="match status" value="1"/>
</dbReference>
<dbReference type="InterPro" id="IPR013747">
    <property type="entry name" value="ACP_syn_III_C"/>
</dbReference>
<comment type="subunit">
    <text evidence="9">Homodimer.</text>
</comment>
<feature type="domain" description="Beta-ketoacyl-[acyl-carrier-protein] synthase III N-terminal" evidence="11">
    <location>
        <begin position="110"/>
        <end position="190"/>
    </location>
</feature>
<evidence type="ECO:0000259" key="11">
    <source>
        <dbReference type="Pfam" id="PF08545"/>
    </source>
</evidence>
<dbReference type="STRING" id="1915400.FM21_33135"/>
<sequence length="337" mass="34342">MARAAVVCGLGTHLPSRVVGNDHLARELDTSDEWIRSRTGIGQRHLADPGQATSDLAVEAGQRALKSASSGAGQDGADAVVLATTTPDHPCPATAPLVASRLGLGTVPAFDVAAVCTGFLYGLAAGAGLIATGTADSVLVVGAETYSSILDPADRSTRAIFGDGAGAVVLRAGEPDEPGALGPMVLGSDGTGSELIQVPSGGSRDPFRAENADRADPFFRMAGRQVFRNAVERMAEAVTEAAARAGWRPEGVDVLVAHQANVRIIQAVADQLGLPRERFPVHLDRVGNTSAASIPLALADAVTAGALRPGHKTALAAFGGGLTWGAVTMTWPRVAPA</sequence>
<evidence type="ECO:0000256" key="4">
    <source>
        <dbReference type="ARBA" id="ARBA00022679"/>
    </source>
</evidence>
<evidence type="ECO:0000256" key="5">
    <source>
        <dbReference type="ARBA" id="ARBA00022832"/>
    </source>
</evidence>
<organism evidence="12 13">
    <name type="scientific">Streptomyces mutabilis</name>
    <dbReference type="NCBI Taxonomy" id="67332"/>
    <lineage>
        <taxon>Bacteria</taxon>
        <taxon>Bacillati</taxon>
        <taxon>Actinomycetota</taxon>
        <taxon>Actinomycetes</taxon>
        <taxon>Kitasatosporales</taxon>
        <taxon>Streptomycetaceae</taxon>
        <taxon>Streptomyces</taxon>
    </lineage>
</organism>
<comment type="function">
    <text evidence="9">Catalyzes the condensation reaction of fatty acid synthesis by the addition to an acyl acceptor of two carbons from malonyl-ACP. Catalyzes the first condensation reaction which initiates fatty acid synthesis and may therefore play a role in governing the total rate of fatty acid production. Possesses both acetoacetyl-ACP synthase and acetyl transacylase activities. Its substrate specificity determines the biosynthesis of branched-chain and/or straight-chain of fatty acids.</text>
</comment>
<dbReference type="GO" id="GO:0006633">
    <property type="term" value="P:fatty acid biosynthetic process"/>
    <property type="evidence" value="ECO:0007669"/>
    <property type="project" value="UniProtKB-UniRule"/>
</dbReference>
<evidence type="ECO:0000256" key="8">
    <source>
        <dbReference type="ARBA" id="ARBA00023315"/>
    </source>
</evidence>
<proteinExistence type="inferred from homology"/>
<dbReference type="GO" id="GO:0033818">
    <property type="term" value="F:beta-ketoacyl-acyl-carrier-protein synthase III activity"/>
    <property type="evidence" value="ECO:0007669"/>
    <property type="project" value="UniProtKB-UniRule"/>
</dbReference>
<comment type="caution">
    <text evidence="12">The sequence shown here is derived from an EMBL/GenBank/DDBJ whole genome shotgun (WGS) entry which is preliminary data.</text>
</comment>
<dbReference type="InterPro" id="IPR013751">
    <property type="entry name" value="ACP_syn_III_N"/>
</dbReference>
<gene>
    <name evidence="9" type="primary">fabH</name>
    <name evidence="12" type="ORF">FM21_33135</name>
</gene>
<protein>
    <recommendedName>
        <fullName evidence="9">Beta-ketoacyl-[acyl-carrier-protein] synthase III</fullName>
        <shortName evidence="9">Beta-ketoacyl-ACP synthase III</shortName>
        <shortName evidence="9">KAS III</shortName>
        <ecNumber evidence="9">2.3.1.180</ecNumber>
    </recommendedName>
    <alternativeName>
        <fullName evidence="9">3-oxoacyl-[acyl-carrier-protein] synthase 3</fullName>
    </alternativeName>
    <alternativeName>
        <fullName evidence="9">3-oxoacyl-[acyl-carrier-protein] synthase III</fullName>
    </alternativeName>
</protein>
<dbReference type="UniPathway" id="UPA00094"/>
<feature type="active site" evidence="9">
    <location>
        <position position="258"/>
    </location>
</feature>
<dbReference type="CDD" id="cd00830">
    <property type="entry name" value="KAS_III"/>
    <property type="match status" value="1"/>
</dbReference>